<protein>
    <submittedName>
        <fullName evidence="3">Uncharacterized protein</fullName>
    </submittedName>
</protein>
<dbReference type="EMBL" id="UFYA01000001">
    <property type="protein sequence ID" value="STD12640.1"/>
    <property type="molecule type" value="Genomic_DNA"/>
</dbReference>
<organism evidence="3 4">
    <name type="scientific">Dermatophilus congolensis</name>
    <dbReference type="NCBI Taxonomy" id="1863"/>
    <lineage>
        <taxon>Bacteria</taxon>
        <taxon>Bacillati</taxon>
        <taxon>Actinomycetota</taxon>
        <taxon>Actinomycetes</taxon>
        <taxon>Micrococcales</taxon>
        <taxon>Dermatophilaceae</taxon>
        <taxon>Dermatophilus</taxon>
    </lineage>
</organism>
<evidence type="ECO:0000313" key="4">
    <source>
        <dbReference type="Proteomes" id="UP000254118"/>
    </source>
</evidence>
<name>A0AA46BQ89_9MICO</name>
<reference evidence="3 4" key="1">
    <citation type="submission" date="2018-06" db="EMBL/GenBank/DDBJ databases">
        <authorList>
            <consortium name="Pathogen Informatics"/>
            <person name="Doyle S."/>
        </authorList>
    </citation>
    <scope>NUCLEOTIDE SEQUENCE [LARGE SCALE GENOMIC DNA]</scope>
    <source>
        <strain evidence="3 4">NCTC7915</strain>
    </source>
</reference>
<dbReference type="EMBL" id="UFYA01000001">
    <property type="protein sequence ID" value="STD15202.1"/>
    <property type="molecule type" value="Genomic_DNA"/>
</dbReference>
<evidence type="ECO:0000313" key="2">
    <source>
        <dbReference type="EMBL" id="STD12640.1"/>
    </source>
</evidence>
<evidence type="ECO:0000256" key="1">
    <source>
        <dbReference type="SAM" id="MobiDB-lite"/>
    </source>
</evidence>
<proteinExistence type="predicted"/>
<dbReference type="AlphaFoldDB" id="A0AA46BQ89"/>
<comment type="caution">
    <text evidence="3">The sequence shown here is derived from an EMBL/GenBank/DDBJ whole genome shotgun (WGS) entry which is preliminary data.</text>
</comment>
<feature type="compositionally biased region" description="Basic and acidic residues" evidence="1">
    <location>
        <begin position="23"/>
        <end position="35"/>
    </location>
</feature>
<dbReference type="Proteomes" id="UP000254118">
    <property type="component" value="Unassembled WGS sequence"/>
</dbReference>
<evidence type="ECO:0000313" key="3">
    <source>
        <dbReference type="EMBL" id="STD15202.1"/>
    </source>
</evidence>
<accession>A0AA46BQ89</accession>
<sequence>MEQEHVDQLLGARDVAAGLAGRGPERVVGRGERPRGAGLREGGGAGERAGLVA</sequence>
<feature type="region of interest" description="Disordered" evidence="1">
    <location>
        <begin position="1"/>
        <end position="53"/>
    </location>
</feature>
<gene>
    <name evidence="2" type="ORF">NCTC7915_01809</name>
    <name evidence="3" type="ORF">NCTC7915_02264</name>
</gene>